<organism evidence="2 3">
    <name type="scientific">Amphibacillus marinus</name>
    <dbReference type="NCBI Taxonomy" id="872970"/>
    <lineage>
        <taxon>Bacteria</taxon>
        <taxon>Bacillati</taxon>
        <taxon>Bacillota</taxon>
        <taxon>Bacilli</taxon>
        <taxon>Bacillales</taxon>
        <taxon>Bacillaceae</taxon>
        <taxon>Amphibacillus</taxon>
    </lineage>
</organism>
<evidence type="ECO:0000256" key="1">
    <source>
        <dbReference type="SAM" id="Phobius"/>
    </source>
</evidence>
<dbReference type="EMBL" id="FODJ01000007">
    <property type="protein sequence ID" value="SEO39737.1"/>
    <property type="molecule type" value="Genomic_DNA"/>
</dbReference>
<dbReference type="Proteomes" id="UP000199300">
    <property type="component" value="Unassembled WGS sequence"/>
</dbReference>
<name>A0A1H8PDA2_9BACI</name>
<gene>
    <name evidence="2" type="ORF">SAMN04488134_10731</name>
</gene>
<dbReference type="RefSeq" id="WP_177178272.1">
    <property type="nucleotide sequence ID" value="NZ_FODJ01000007.1"/>
</dbReference>
<keyword evidence="1" id="KW-0812">Transmembrane</keyword>
<dbReference type="AlphaFoldDB" id="A0A1H8PDA2"/>
<protein>
    <submittedName>
        <fullName evidence="2">Uncharacterized protein</fullName>
    </submittedName>
</protein>
<keyword evidence="1" id="KW-1133">Transmembrane helix</keyword>
<reference evidence="2 3" key="1">
    <citation type="submission" date="2016-10" db="EMBL/GenBank/DDBJ databases">
        <authorList>
            <person name="de Groot N.N."/>
        </authorList>
    </citation>
    <scope>NUCLEOTIDE SEQUENCE [LARGE SCALE GENOMIC DNA]</scope>
    <source>
        <strain evidence="2 3">CGMCC 1.10434</strain>
    </source>
</reference>
<dbReference type="STRING" id="872970.SAMN04488134_10731"/>
<keyword evidence="1" id="KW-0472">Membrane</keyword>
<feature type="transmembrane region" description="Helical" evidence="1">
    <location>
        <begin position="31"/>
        <end position="53"/>
    </location>
</feature>
<evidence type="ECO:0000313" key="2">
    <source>
        <dbReference type="EMBL" id="SEO39737.1"/>
    </source>
</evidence>
<accession>A0A1H8PDA2</accession>
<sequence length="55" mass="6223">MQLFLFIVVCLYLSYYCIAMAYHVTKKDGNLIGGIAILCVNIFLVIATILLHIMQ</sequence>
<proteinExistence type="predicted"/>
<keyword evidence="3" id="KW-1185">Reference proteome</keyword>
<evidence type="ECO:0000313" key="3">
    <source>
        <dbReference type="Proteomes" id="UP000199300"/>
    </source>
</evidence>